<keyword evidence="4 5" id="KW-0472">Membrane</keyword>
<evidence type="ECO:0000256" key="2">
    <source>
        <dbReference type="ARBA" id="ARBA00022448"/>
    </source>
</evidence>
<dbReference type="GO" id="GO:0048278">
    <property type="term" value="P:vesicle docking"/>
    <property type="evidence" value="ECO:0007669"/>
    <property type="project" value="TreeGrafter"/>
</dbReference>
<evidence type="ECO:0000313" key="8">
    <source>
        <dbReference type="Proteomes" id="UP001162480"/>
    </source>
</evidence>
<organism evidence="7 8">
    <name type="scientific">Octopus vulgaris</name>
    <name type="common">Common octopus</name>
    <dbReference type="NCBI Taxonomy" id="6645"/>
    <lineage>
        <taxon>Eukaryota</taxon>
        <taxon>Metazoa</taxon>
        <taxon>Spiralia</taxon>
        <taxon>Lophotrochozoa</taxon>
        <taxon>Mollusca</taxon>
        <taxon>Cephalopoda</taxon>
        <taxon>Coleoidea</taxon>
        <taxon>Octopodiformes</taxon>
        <taxon>Octopoda</taxon>
        <taxon>Incirrata</taxon>
        <taxon>Octopodidae</taxon>
        <taxon>Octopus</taxon>
    </lineage>
</organism>
<accession>A0AA36B472</accession>
<keyword evidence="5" id="KW-1133">Transmembrane helix</keyword>
<feature type="transmembrane region" description="Helical" evidence="5">
    <location>
        <begin position="211"/>
        <end position="230"/>
    </location>
</feature>
<protein>
    <submittedName>
        <fullName evidence="7">Syntaxinsyntaxin-8-like</fullName>
    </submittedName>
</protein>
<keyword evidence="8" id="KW-1185">Reference proteome</keyword>
<evidence type="ECO:0000313" key="7">
    <source>
        <dbReference type="EMBL" id="CAI9727063.1"/>
    </source>
</evidence>
<keyword evidence="5" id="KW-0812">Transmembrane</keyword>
<dbReference type="SUPFAM" id="SSF58038">
    <property type="entry name" value="SNARE fusion complex"/>
    <property type="match status" value="1"/>
</dbReference>
<dbReference type="PANTHER" id="PTHR19957:SF124">
    <property type="entry name" value="SYNTAXIN-8"/>
    <property type="match status" value="1"/>
</dbReference>
<reference evidence="7" key="1">
    <citation type="submission" date="2023-08" db="EMBL/GenBank/DDBJ databases">
        <authorList>
            <person name="Alioto T."/>
            <person name="Alioto T."/>
            <person name="Gomez Garrido J."/>
        </authorList>
    </citation>
    <scope>NUCLEOTIDE SEQUENCE</scope>
</reference>
<sequence length="232" mass="26781">MPSDPWMSKHDSCAKLGHELFVELNKRDKHPRTSSAYTKLNSQIRTSMKKFSSDVAQLKPMLIQHSASHRLTQREVERRQIMIDELSSKQMKLELAFRNEGDNIRQNLMSSPPTSRPATNPWLDEPEEFQNMGNQNLRTHQQRVIAQQDEGLDALSRVISHQKQMAVDIGNECDTQNEIIDDIGDHMDKINDRLIKETRHIKIVDKKSNTCWYWVIIVLLFIAIVVVAAVPT</sequence>
<dbReference type="PANTHER" id="PTHR19957">
    <property type="entry name" value="SYNTAXIN"/>
    <property type="match status" value="1"/>
</dbReference>
<dbReference type="GO" id="GO:0000149">
    <property type="term" value="F:SNARE binding"/>
    <property type="evidence" value="ECO:0007669"/>
    <property type="project" value="TreeGrafter"/>
</dbReference>
<dbReference type="GO" id="GO:0006906">
    <property type="term" value="P:vesicle fusion"/>
    <property type="evidence" value="ECO:0007669"/>
    <property type="project" value="TreeGrafter"/>
</dbReference>
<evidence type="ECO:0000256" key="1">
    <source>
        <dbReference type="ARBA" id="ARBA00004370"/>
    </source>
</evidence>
<evidence type="ECO:0000256" key="3">
    <source>
        <dbReference type="ARBA" id="ARBA00023054"/>
    </source>
</evidence>
<dbReference type="Proteomes" id="UP001162480">
    <property type="component" value="Chromosome 8"/>
</dbReference>
<dbReference type="InterPro" id="IPR041875">
    <property type="entry name" value="Syntaxin-8_SNARE"/>
</dbReference>
<keyword evidence="2" id="KW-0813">Transport</keyword>
<name>A0AA36B472_OCTVU</name>
<dbReference type="EMBL" id="OX597821">
    <property type="protein sequence ID" value="CAI9727063.1"/>
    <property type="molecule type" value="Genomic_DNA"/>
</dbReference>
<dbReference type="GO" id="GO:0012505">
    <property type="term" value="C:endomembrane system"/>
    <property type="evidence" value="ECO:0007669"/>
    <property type="project" value="TreeGrafter"/>
</dbReference>
<feature type="domain" description="T-SNARE coiled-coil homology" evidence="6">
    <location>
        <begin position="137"/>
        <end position="204"/>
    </location>
</feature>
<proteinExistence type="predicted"/>
<evidence type="ECO:0000259" key="6">
    <source>
        <dbReference type="SMART" id="SM00397"/>
    </source>
</evidence>
<dbReference type="AlphaFoldDB" id="A0AA36B472"/>
<dbReference type="GO" id="GO:0006886">
    <property type="term" value="P:intracellular protein transport"/>
    <property type="evidence" value="ECO:0007669"/>
    <property type="project" value="TreeGrafter"/>
</dbReference>
<dbReference type="InterPro" id="IPR000727">
    <property type="entry name" value="T_SNARE_dom"/>
</dbReference>
<keyword evidence="3" id="KW-0175">Coiled coil</keyword>
<dbReference type="CDD" id="cd15852">
    <property type="entry name" value="SNARE_Syntaxin8"/>
    <property type="match status" value="1"/>
</dbReference>
<evidence type="ECO:0000256" key="4">
    <source>
        <dbReference type="ARBA" id="ARBA00023136"/>
    </source>
</evidence>
<dbReference type="InterPro" id="IPR045242">
    <property type="entry name" value="Syntaxin"/>
</dbReference>
<gene>
    <name evidence="7" type="ORF">OCTVUL_1B003331</name>
</gene>
<dbReference type="GO" id="GO:0031201">
    <property type="term" value="C:SNARE complex"/>
    <property type="evidence" value="ECO:0007669"/>
    <property type="project" value="TreeGrafter"/>
</dbReference>
<dbReference type="Gene3D" id="1.20.5.110">
    <property type="match status" value="1"/>
</dbReference>
<evidence type="ECO:0000256" key="5">
    <source>
        <dbReference type="SAM" id="Phobius"/>
    </source>
</evidence>
<comment type="subcellular location">
    <subcellularLocation>
        <location evidence="1">Membrane</location>
    </subcellularLocation>
</comment>
<dbReference type="SMART" id="SM00397">
    <property type="entry name" value="t_SNARE"/>
    <property type="match status" value="1"/>
</dbReference>
<dbReference type="GO" id="GO:0005484">
    <property type="term" value="F:SNAP receptor activity"/>
    <property type="evidence" value="ECO:0007669"/>
    <property type="project" value="TreeGrafter"/>
</dbReference>